<evidence type="ECO:0000256" key="6">
    <source>
        <dbReference type="ARBA" id="ARBA00023136"/>
    </source>
</evidence>
<keyword evidence="3" id="KW-1003">Cell membrane</keyword>
<feature type="transmembrane region" description="Helical" evidence="8">
    <location>
        <begin position="340"/>
        <end position="359"/>
    </location>
</feature>
<organism evidence="10 11">
    <name type="scientific">Ornithinicoccus hortensis</name>
    <dbReference type="NCBI Taxonomy" id="82346"/>
    <lineage>
        <taxon>Bacteria</taxon>
        <taxon>Bacillati</taxon>
        <taxon>Actinomycetota</taxon>
        <taxon>Actinomycetes</taxon>
        <taxon>Micrococcales</taxon>
        <taxon>Intrasporangiaceae</taxon>
        <taxon>Ornithinicoccus</taxon>
    </lineage>
</organism>
<evidence type="ECO:0000313" key="11">
    <source>
        <dbReference type="Proteomes" id="UP000319516"/>
    </source>
</evidence>
<evidence type="ECO:0000259" key="9">
    <source>
        <dbReference type="PROSITE" id="PS50156"/>
    </source>
</evidence>
<keyword evidence="5 8" id="KW-1133">Transmembrane helix</keyword>
<dbReference type="Gene3D" id="1.20.1640.10">
    <property type="entry name" value="Multidrug efflux transporter AcrB transmembrane domain"/>
    <property type="match status" value="2"/>
</dbReference>
<feature type="transmembrane region" description="Helical" evidence="8">
    <location>
        <begin position="270"/>
        <end position="290"/>
    </location>
</feature>
<dbReference type="InterPro" id="IPR004869">
    <property type="entry name" value="MMPL_dom"/>
</dbReference>
<feature type="transmembrane region" description="Helical" evidence="8">
    <location>
        <begin position="210"/>
        <end position="229"/>
    </location>
</feature>
<feature type="transmembrane region" description="Helical" evidence="8">
    <location>
        <begin position="51"/>
        <end position="69"/>
    </location>
</feature>
<reference evidence="10 11" key="1">
    <citation type="submission" date="2019-06" db="EMBL/GenBank/DDBJ databases">
        <title>Sequencing the genomes of 1000 actinobacteria strains.</title>
        <authorList>
            <person name="Klenk H.-P."/>
        </authorList>
    </citation>
    <scope>NUCLEOTIDE SEQUENCE [LARGE SCALE GENOMIC DNA]</scope>
    <source>
        <strain evidence="10 11">DSM 12335</strain>
    </source>
</reference>
<dbReference type="PANTHER" id="PTHR33406">
    <property type="entry name" value="MEMBRANE PROTEIN MJ1562-RELATED"/>
    <property type="match status" value="1"/>
</dbReference>
<keyword evidence="4 8" id="KW-0812">Transmembrane</keyword>
<feature type="transmembrane region" description="Helical" evidence="8">
    <location>
        <begin position="649"/>
        <end position="675"/>
    </location>
</feature>
<comment type="subcellular location">
    <subcellularLocation>
        <location evidence="1">Cell membrane</location>
        <topology evidence="1">Multi-pass membrane protein</topology>
    </subcellularLocation>
</comment>
<keyword evidence="11" id="KW-1185">Reference proteome</keyword>
<dbReference type="InterPro" id="IPR000731">
    <property type="entry name" value="SSD"/>
</dbReference>
<dbReference type="InterPro" id="IPR050545">
    <property type="entry name" value="Mycobact_MmpL"/>
</dbReference>
<gene>
    <name evidence="10" type="ORF">FB467_3611</name>
</gene>
<evidence type="ECO:0000256" key="4">
    <source>
        <dbReference type="ARBA" id="ARBA00022692"/>
    </source>
</evidence>
<evidence type="ECO:0000256" key="7">
    <source>
        <dbReference type="SAM" id="MobiDB-lite"/>
    </source>
</evidence>
<dbReference type="GO" id="GO:0005886">
    <property type="term" value="C:plasma membrane"/>
    <property type="evidence" value="ECO:0007669"/>
    <property type="project" value="UniProtKB-SubCell"/>
</dbReference>
<feature type="transmembrane region" description="Helical" evidence="8">
    <location>
        <begin position="575"/>
        <end position="595"/>
    </location>
</feature>
<feature type="domain" description="SSD" evidence="9">
    <location>
        <begin position="270"/>
        <end position="365"/>
    </location>
</feature>
<feature type="domain" description="SSD" evidence="9">
    <location>
        <begin position="578"/>
        <end position="706"/>
    </location>
</feature>
<feature type="transmembrane region" description="Helical" evidence="8">
    <location>
        <begin position="681"/>
        <end position="708"/>
    </location>
</feature>
<dbReference type="PANTHER" id="PTHR33406:SF6">
    <property type="entry name" value="MEMBRANE PROTEIN YDGH-RELATED"/>
    <property type="match status" value="1"/>
</dbReference>
<feature type="transmembrane region" description="Helical" evidence="8">
    <location>
        <begin position="311"/>
        <end position="334"/>
    </location>
</feature>
<feature type="transmembrane region" description="Helical" evidence="8">
    <location>
        <begin position="403"/>
        <end position="425"/>
    </location>
</feature>
<accession>A0A542YWF8</accession>
<evidence type="ECO:0000256" key="2">
    <source>
        <dbReference type="ARBA" id="ARBA00010157"/>
    </source>
</evidence>
<dbReference type="OrthoDB" id="2365435at2"/>
<sequence>MSTQAPDRHTHTTHHRATHGATRPSTYGGAAGGPTPRRTGVAGWLTSRRGAWVALALALVAMLAVLGPLRGEEAPARADSVPATSESAMAEALADQFPGSDVAPVLVVLSRDGAALTEGDLAAGAELATGLSAVTGHEASPPLTAEDGRAAILQVPMTLGADNSANADTIGQLRDAVAAQQDDGALPAGLTAQVTGGPAFGADVASAFDGANITLLLVTVGIVALLLILTYRSPILFLVPLAVVGTADQLAAVATAALGRALDLQFDAGIVSVLVFGAGTNYALLLISRYREGLHRTADHRAALATAWRGAVPAVLASNVTVVLALLTLSLATLPGTRGLGVASAAGLVIALAAVLLVLPPALAVVGRRAFWPFVPRPGTTDPTEHGVWSRIAGVVVRRPARVVAASVALLAVLATGLLGTSVGLTQTEKFRVASESAAGLEVLAEHFPAGEASPLVVVAAAGASEEVEQALTGVDGVVAVRETGTSDTDAGELVRFSVVGEPAPGTDAALDLVDTVRTAVQGVPGADALVGGATAQDLDARAAADHDLLVVAPLVLAVALAVLVLLLRALVAPLLLLVVNVASSAAAIGAGAWIGRTLFGFPALDVMVPLLAFLFLVALGIDYTIFLVHRARQEAAAHGTRRGMVRAVAHTGAVITSAGVVLAGVFAALGVLPLVTLGQLGLIVGLGVLLDTLVVRTVLVPALFALLGDRMWWPSRPAADVPANG</sequence>
<feature type="region of interest" description="Disordered" evidence="7">
    <location>
        <begin position="1"/>
        <end position="41"/>
    </location>
</feature>
<evidence type="ECO:0000256" key="3">
    <source>
        <dbReference type="ARBA" id="ARBA00022475"/>
    </source>
</evidence>
<comment type="similarity">
    <text evidence="2">Belongs to the resistance-nodulation-cell division (RND) (TC 2.A.6) family. MmpL subfamily.</text>
</comment>
<comment type="caution">
    <text evidence="10">The sequence shown here is derived from an EMBL/GenBank/DDBJ whole genome shotgun (WGS) entry which is preliminary data.</text>
</comment>
<feature type="compositionally biased region" description="Basic and acidic residues" evidence="7">
    <location>
        <begin position="1"/>
        <end position="10"/>
    </location>
</feature>
<evidence type="ECO:0000313" key="10">
    <source>
        <dbReference type="EMBL" id="TQL52425.1"/>
    </source>
</evidence>
<dbReference type="SUPFAM" id="SSF82866">
    <property type="entry name" value="Multidrug efflux transporter AcrB transmembrane domain"/>
    <property type="match status" value="2"/>
</dbReference>
<evidence type="ECO:0000256" key="8">
    <source>
        <dbReference type="SAM" id="Phobius"/>
    </source>
</evidence>
<keyword evidence="6 8" id="KW-0472">Membrane</keyword>
<dbReference type="Pfam" id="PF03176">
    <property type="entry name" value="MMPL"/>
    <property type="match status" value="2"/>
</dbReference>
<feature type="transmembrane region" description="Helical" evidence="8">
    <location>
        <begin position="549"/>
        <end position="568"/>
    </location>
</feature>
<dbReference type="PROSITE" id="PS50156">
    <property type="entry name" value="SSD"/>
    <property type="match status" value="2"/>
</dbReference>
<evidence type="ECO:0000256" key="5">
    <source>
        <dbReference type="ARBA" id="ARBA00022989"/>
    </source>
</evidence>
<dbReference type="AlphaFoldDB" id="A0A542YWF8"/>
<dbReference type="EMBL" id="VFOP01000001">
    <property type="protein sequence ID" value="TQL52425.1"/>
    <property type="molecule type" value="Genomic_DNA"/>
</dbReference>
<feature type="transmembrane region" description="Helical" evidence="8">
    <location>
        <begin position="236"/>
        <end position="258"/>
    </location>
</feature>
<dbReference type="RefSeq" id="WP_141786302.1">
    <property type="nucleotide sequence ID" value="NZ_BAAAIK010000001.1"/>
</dbReference>
<name>A0A542YWF8_9MICO</name>
<protein>
    <submittedName>
        <fullName evidence="10">RND superfamily putative drug exporter</fullName>
    </submittedName>
</protein>
<proteinExistence type="inferred from homology"/>
<evidence type="ECO:0000256" key="1">
    <source>
        <dbReference type="ARBA" id="ARBA00004651"/>
    </source>
</evidence>
<dbReference type="Proteomes" id="UP000319516">
    <property type="component" value="Unassembled WGS sequence"/>
</dbReference>
<feature type="transmembrane region" description="Helical" evidence="8">
    <location>
        <begin position="607"/>
        <end position="629"/>
    </location>
</feature>